<evidence type="ECO:0000256" key="10">
    <source>
        <dbReference type="SAM" id="Phobius"/>
    </source>
</evidence>
<protein>
    <recommendedName>
        <fullName evidence="8">MLO-like protein</fullName>
    </recommendedName>
</protein>
<accession>A0A396J3L5</accession>
<keyword evidence="5 8" id="KW-1133">Transmembrane helix</keyword>
<feature type="transmembrane region" description="Helical" evidence="10">
    <location>
        <begin position="19"/>
        <end position="40"/>
    </location>
</feature>
<feature type="region of interest" description="Disordered" evidence="9">
    <location>
        <begin position="106"/>
        <end position="136"/>
    </location>
</feature>
<evidence type="ECO:0000256" key="6">
    <source>
        <dbReference type="ARBA" id="ARBA00023136"/>
    </source>
</evidence>
<comment type="function">
    <text evidence="8">May be involved in modulation of pathogen defense and leaf cell death.</text>
</comment>
<organism evidence="11">
    <name type="scientific">Medicago truncatula</name>
    <name type="common">Barrel medic</name>
    <name type="synonym">Medicago tribuloides</name>
    <dbReference type="NCBI Taxonomy" id="3880"/>
    <lineage>
        <taxon>Eukaryota</taxon>
        <taxon>Viridiplantae</taxon>
        <taxon>Streptophyta</taxon>
        <taxon>Embryophyta</taxon>
        <taxon>Tracheophyta</taxon>
        <taxon>Spermatophyta</taxon>
        <taxon>Magnoliopsida</taxon>
        <taxon>eudicotyledons</taxon>
        <taxon>Gunneridae</taxon>
        <taxon>Pentapetalae</taxon>
        <taxon>rosids</taxon>
        <taxon>fabids</taxon>
        <taxon>Fabales</taxon>
        <taxon>Fabaceae</taxon>
        <taxon>Papilionoideae</taxon>
        <taxon>50 kb inversion clade</taxon>
        <taxon>NPAAA clade</taxon>
        <taxon>Hologalegina</taxon>
        <taxon>IRL clade</taxon>
        <taxon>Trifolieae</taxon>
        <taxon>Medicago</taxon>
    </lineage>
</organism>
<feature type="transmembrane region" description="Helical" evidence="10">
    <location>
        <begin position="355"/>
        <end position="378"/>
    </location>
</feature>
<comment type="domain">
    <text evidence="8">The C-terminus contains a calmodulin-binding domain, which binds calmodulin in a calcium-dependent fashion.</text>
</comment>
<evidence type="ECO:0000256" key="4">
    <source>
        <dbReference type="ARBA" id="ARBA00022821"/>
    </source>
</evidence>
<dbReference type="InterPro" id="IPR004326">
    <property type="entry name" value="Mlo"/>
</dbReference>
<evidence type="ECO:0000256" key="7">
    <source>
        <dbReference type="ARBA" id="ARBA00023265"/>
    </source>
</evidence>
<feature type="transmembrane region" description="Helical" evidence="10">
    <location>
        <begin position="299"/>
        <end position="323"/>
    </location>
</feature>
<keyword evidence="3 8" id="KW-0812">Transmembrane</keyword>
<feature type="compositionally biased region" description="Basic residues" evidence="9">
    <location>
        <begin position="502"/>
        <end position="511"/>
    </location>
</feature>
<dbReference type="Gramene" id="rna19910">
    <property type="protein sequence ID" value="RHN71253.1"/>
    <property type="gene ID" value="gene19910"/>
</dbReference>
<comment type="caution">
    <text evidence="11">The sequence shown here is derived from an EMBL/GenBank/DDBJ whole genome shotgun (WGS) entry which is preliminary data.</text>
</comment>
<comment type="subcellular location">
    <subcellularLocation>
        <location evidence="1 8">Membrane</location>
        <topology evidence="1 8">Multi-pass membrane protein</topology>
    </subcellularLocation>
</comment>
<feature type="compositionally biased region" description="Polar residues" evidence="9">
    <location>
        <begin position="544"/>
        <end position="553"/>
    </location>
</feature>
<name>A0A396J3L5_MEDTR</name>
<keyword evidence="6 8" id="KW-0472">Membrane</keyword>
<keyword evidence="4 8" id="KW-0611">Plant defense</keyword>
<dbReference type="GO" id="GO:0016020">
    <property type="term" value="C:membrane"/>
    <property type="evidence" value="ECO:0007669"/>
    <property type="project" value="UniProtKB-SubCell"/>
</dbReference>
<dbReference type="PANTHER" id="PTHR31942">
    <property type="entry name" value="MLO-LIKE PROTEIN 1"/>
    <property type="match status" value="1"/>
</dbReference>
<feature type="transmembrane region" description="Helical" evidence="10">
    <location>
        <begin position="61"/>
        <end position="82"/>
    </location>
</feature>
<reference evidence="11" key="1">
    <citation type="journal article" date="2018" name="Nat. Plants">
        <title>Whole-genome landscape of Medicago truncatula symbiotic genes.</title>
        <authorList>
            <person name="Pecrix Y."/>
            <person name="Gamas P."/>
            <person name="Carrere S."/>
        </authorList>
    </citation>
    <scope>NUCLEOTIDE SEQUENCE</scope>
    <source>
        <tissue evidence="11">Leaves</tissue>
    </source>
</reference>
<proteinExistence type="inferred from homology"/>
<dbReference type="GO" id="GO:0005516">
    <property type="term" value="F:calmodulin binding"/>
    <property type="evidence" value="ECO:0007669"/>
    <property type="project" value="UniProtKB-KW"/>
</dbReference>
<evidence type="ECO:0000256" key="2">
    <source>
        <dbReference type="ARBA" id="ARBA00006574"/>
    </source>
</evidence>
<comment type="similarity">
    <text evidence="2 8">Belongs to the MLO family.</text>
</comment>
<dbReference type="AlphaFoldDB" id="A0A396J3L5"/>
<evidence type="ECO:0000256" key="8">
    <source>
        <dbReference type="RuleBase" id="RU280816"/>
    </source>
</evidence>
<feature type="transmembrane region" description="Helical" evidence="10">
    <location>
        <begin position="412"/>
        <end position="435"/>
    </location>
</feature>
<feature type="compositionally biased region" description="Basic and acidic residues" evidence="9">
    <location>
        <begin position="554"/>
        <end position="568"/>
    </location>
</feature>
<gene>
    <name evidence="8" type="primary">MLO</name>
    <name evidence="11" type="ORF">MtrunA17_Chr3g0144201</name>
</gene>
<feature type="region of interest" description="Disordered" evidence="9">
    <location>
        <begin position="499"/>
        <end position="568"/>
    </location>
</feature>
<dbReference type="PANTHER" id="PTHR31942:SF53">
    <property type="entry name" value="MLO-LIKE PROTEIN 5-RELATED"/>
    <property type="match status" value="1"/>
</dbReference>
<evidence type="ECO:0000256" key="3">
    <source>
        <dbReference type="ARBA" id="ARBA00022692"/>
    </source>
</evidence>
<sequence>MGGGGGGGDSRQLDVTPTWAVAAVCAIIVIISILLEKLIHKFASVFEERKKHALLEALEKIKAELMVLGFISLLLTFGQNYISKVCIPVKYSNTMLPCQPLAERTADHPGEPALEPQGTEHEPTPNIPAGEGESKGEHHRRLLSYERRFLGGGGGGPGCKPGFTPLISVDGLHQLHIFIFFLAVFHVIFSAITMTLGRAKIKGWKEWEQDHLVDEDALNDPRRFRLTHETSFVRDHNSFWTKTPVTFYFVCFFRQFLRSVRRADYLTMRHGFVSVHLAPGSKFDFQKYIKRSLEDDFKVVVGISPILWASVVLFLLVNVHGLYFNLTNSQLVLFCSTQILIDCEYLYNLFSGWHASFWVSFLPLAVILAVGTKLQAIITRMALDIQERHAVVQGIPLVQVSDKYFWFEWPQLVLYLLHYVLFQNAFELTFFWWTWYEFGWASCFYEDDSLMIVRVALGVGAQFVCSYITLPLYALVTQMGSTMKRSIFDEQTSKALQNWRKNAMHKKPSKGRSKETRTLGGGEAGSPVHSPLHDDGSETELQEHNTATIVTSVDRNDHYDNHDLLSGP</sequence>
<dbReference type="GO" id="GO:0006952">
    <property type="term" value="P:defense response"/>
    <property type="evidence" value="ECO:0007669"/>
    <property type="project" value="UniProtKB-KW"/>
</dbReference>
<evidence type="ECO:0000256" key="1">
    <source>
        <dbReference type="ARBA" id="ARBA00004141"/>
    </source>
</evidence>
<dbReference type="EMBL" id="PSQE01000003">
    <property type="protein sequence ID" value="RHN71253.1"/>
    <property type="molecule type" value="Genomic_DNA"/>
</dbReference>
<dbReference type="Proteomes" id="UP000265566">
    <property type="component" value="Chromosome 3"/>
</dbReference>
<evidence type="ECO:0000313" key="11">
    <source>
        <dbReference type="EMBL" id="RHN71253.1"/>
    </source>
</evidence>
<keyword evidence="8" id="KW-0112">Calmodulin-binding</keyword>
<evidence type="ECO:0000256" key="9">
    <source>
        <dbReference type="SAM" id="MobiDB-lite"/>
    </source>
</evidence>
<feature type="transmembrane region" description="Helical" evidence="10">
    <location>
        <begin position="175"/>
        <end position="196"/>
    </location>
</feature>
<keyword evidence="7 8" id="KW-0568">Pathogenesis-related protein</keyword>
<feature type="transmembrane region" description="Helical" evidence="10">
    <location>
        <begin position="455"/>
        <end position="476"/>
    </location>
</feature>
<dbReference type="Pfam" id="PF03094">
    <property type="entry name" value="Mlo"/>
    <property type="match status" value="2"/>
</dbReference>
<evidence type="ECO:0000256" key="5">
    <source>
        <dbReference type="ARBA" id="ARBA00022989"/>
    </source>
</evidence>